<organism evidence="1">
    <name type="scientific">Amphimedon queenslandica</name>
    <name type="common">Sponge</name>
    <dbReference type="NCBI Taxonomy" id="400682"/>
    <lineage>
        <taxon>Eukaryota</taxon>
        <taxon>Metazoa</taxon>
        <taxon>Porifera</taxon>
        <taxon>Demospongiae</taxon>
        <taxon>Heteroscleromorpha</taxon>
        <taxon>Haplosclerida</taxon>
        <taxon>Niphatidae</taxon>
        <taxon>Amphimedon</taxon>
    </lineage>
</organism>
<dbReference type="AlphaFoldDB" id="A0A1X7TU17"/>
<dbReference type="EnsemblMetazoa" id="Aqu2.1.18542_001">
    <property type="protein sequence ID" value="Aqu2.1.18542_001"/>
    <property type="gene ID" value="Aqu2.1.18542"/>
</dbReference>
<protein>
    <submittedName>
        <fullName evidence="1">Uncharacterized protein</fullName>
    </submittedName>
</protein>
<evidence type="ECO:0000313" key="1">
    <source>
        <dbReference type="EnsemblMetazoa" id="Aqu2.1.18542_001"/>
    </source>
</evidence>
<proteinExistence type="predicted"/>
<reference evidence="1" key="1">
    <citation type="submission" date="2017-05" db="UniProtKB">
        <authorList>
            <consortium name="EnsemblMetazoa"/>
        </authorList>
    </citation>
    <scope>IDENTIFICATION</scope>
</reference>
<dbReference type="InParanoid" id="A0A1X7TU17"/>
<sequence length="76" mass="9189">MVQLQKASDKVFCNIKEKRLKFDDKVMKMEEASLKKMWEKKDRKRKEEQEFQLKMMQILCSSCLQIQSSTQTVLWV</sequence>
<accession>A0A1X7TU17</accession>
<name>A0A1X7TU17_AMPQE</name>